<organism evidence="3 4">
    <name type="scientific">Chryseobacterium edaphi</name>
    <dbReference type="NCBI Taxonomy" id="2976532"/>
    <lineage>
        <taxon>Bacteria</taxon>
        <taxon>Pseudomonadati</taxon>
        <taxon>Bacteroidota</taxon>
        <taxon>Flavobacteriia</taxon>
        <taxon>Flavobacteriales</taxon>
        <taxon>Weeksellaceae</taxon>
        <taxon>Chryseobacterium group</taxon>
        <taxon>Chryseobacterium</taxon>
    </lineage>
</organism>
<dbReference type="NCBIfam" id="TIGR04183">
    <property type="entry name" value="Por_Secre_tail"/>
    <property type="match status" value="1"/>
</dbReference>
<dbReference type="Proteomes" id="UP001208649">
    <property type="component" value="Unassembled WGS sequence"/>
</dbReference>
<evidence type="ECO:0000313" key="3">
    <source>
        <dbReference type="EMBL" id="MCU7619258.1"/>
    </source>
</evidence>
<comment type="caution">
    <text evidence="3">The sequence shown here is derived from an EMBL/GenBank/DDBJ whole genome shotgun (WGS) entry which is preliminary data.</text>
</comment>
<keyword evidence="4" id="KW-1185">Reference proteome</keyword>
<dbReference type="EMBL" id="JAOTEM010000007">
    <property type="protein sequence ID" value="MCU7619258.1"/>
    <property type="molecule type" value="Genomic_DNA"/>
</dbReference>
<feature type="domain" description="Secretion system C-terminal sorting" evidence="2">
    <location>
        <begin position="14"/>
        <end position="74"/>
    </location>
</feature>
<reference evidence="4" key="1">
    <citation type="submission" date="2023-07" db="EMBL/GenBank/DDBJ databases">
        <title>Chryseobacterium sp. strain PBS4-4 Genome sequencing and assembly.</title>
        <authorList>
            <person name="Jung Y."/>
        </authorList>
    </citation>
    <scope>NUCLEOTIDE SEQUENCE [LARGE SCALE GENOMIC DNA]</scope>
    <source>
        <strain evidence="4">PBS4-4</strain>
    </source>
</reference>
<gene>
    <name evidence="3" type="ORF">NZ698_18925</name>
</gene>
<dbReference type="RefSeq" id="WP_263004809.1">
    <property type="nucleotide sequence ID" value="NZ_JAOTEM010000007.1"/>
</dbReference>
<evidence type="ECO:0000259" key="2">
    <source>
        <dbReference type="Pfam" id="PF18962"/>
    </source>
</evidence>
<dbReference type="Pfam" id="PF18962">
    <property type="entry name" value="Por_Secre_tail"/>
    <property type="match status" value="1"/>
</dbReference>
<protein>
    <submittedName>
        <fullName evidence="3">T9SS type A sorting domain-containing protein</fullName>
    </submittedName>
</protein>
<keyword evidence="1" id="KW-0732">Signal</keyword>
<sequence length="87" mass="9860">MKKNHPNAFRQETVFSIDLEEKSAVSIELFEADGKKLFSVLNHQNLSAGKQEIKISRNQLDSGIYTAKITIENSKGEFIENIEVIVH</sequence>
<evidence type="ECO:0000256" key="1">
    <source>
        <dbReference type="ARBA" id="ARBA00022729"/>
    </source>
</evidence>
<proteinExistence type="predicted"/>
<name>A0ABT2WAK8_9FLAO</name>
<evidence type="ECO:0000313" key="4">
    <source>
        <dbReference type="Proteomes" id="UP001208649"/>
    </source>
</evidence>
<dbReference type="InterPro" id="IPR026444">
    <property type="entry name" value="Secre_tail"/>
</dbReference>
<accession>A0ABT2WAK8</accession>